<feature type="transmembrane region" description="Helical" evidence="6">
    <location>
        <begin position="228"/>
        <end position="247"/>
    </location>
</feature>
<dbReference type="EMBL" id="JASJQH010007314">
    <property type="protein sequence ID" value="KAK9710923.1"/>
    <property type="molecule type" value="Genomic_DNA"/>
</dbReference>
<dbReference type="SUPFAM" id="SSF103473">
    <property type="entry name" value="MFS general substrate transporter"/>
    <property type="match status" value="2"/>
</dbReference>
<evidence type="ECO:0000313" key="8">
    <source>
        <dbReference type="EMBL" id="KAK9710923.1"/>
    </source>
</evidence>
<feature type="transmembrane region" description="Helical" evidence="6">
    <location>
        <begin position="302"/>
        <end position="325"/>
    </location>
</feature>
<proteinExistence type="predicted"/>
<feature type="transmembrane region" description="Helical" evidence="6">
    <location>
        <begin position="187"/>
        <end position="207"/>
    </location>
</feature>
<evidence type="ECO:0000259" key="7">
    <source>
        <dbReference type="PROSITE" id="PS50850"/>
    </source>
</evidence>
<dbReference type="PROSITE" id="PS50850">
    <property type="entry name" value="MFS"/>
    <property type="match status" value="1"/>
</dbReference>
<evidence type="ECO:0000256" key="6">
    <source>
        <dbReference type="SAM" id="Phobius"/>
    </source>
</evidence>
<evidence type="ECO:0000256" key="1">
    <source>
        <dbReference type="ARBA" id="ARBA00004127"/>
    </source>
</evidence>
<feature type="transmembrane region" description="Helical" evidence="6">
    <location>
        <begin position="364"/>
        <end position="381"/>
    </location>
</feature>
<dbReference type="Proteomes" id="UP001479436">
    <property type="component" value="Unassembled WGS sequence"/>
</dbReference>
<evidence type="ECO:0000256" key="3">
    <source>
        <dbReference type="ARBA" id="ARBA00022692"/>
    </source>
</evidence>
<organism evidence="8 9">
    <name type="scientific">Basidiobolus ranarum</name>
    <dbReference type="NCBI Taxonomy" id="34480"/>
    <lineage>
        <taxon>Eukaryota</taxon>
        <taxon>Fungi</taxon>
        <taxon>Fungi incertae sedis</taxon>
        <taxon>Zoopagomycota</taxon>
        <taxon>Entomophthoromycotina</taxon>
        <taxon>Basidiobolomycetes</taxon>
        <taxon>Basidiobolales</taxon>
        <taxon>Basidiobolaceae</taxon>
        <taxon>Basidiobolus</taxon>
    </lineage>
</organism>
<name>A0ABR2VZ25_9FUNG</name>
<feature type="transmembrane region" description="Helical" evidence="6">
    <location>
        <begin position="498"/>
        <end position="516"/>
    </location>
</feature>
<feature type="transmembrane region" description="Helical" evidence="6">
    <location>
        <begin position="259"/>
        <end position="281"/>
    </location>
</feature>
<dbReference type="InterPro" id="IPR011701">
    <property type="entry name" value="MFS"/>
</dbReference>
<comment type="caution">
    <text evidence="8">The sequence shown here is derived from an EMBL/GenBank/DDBJ whole genome shotgun (WGS) entry which is preliminary data.</text>
</comment>
<feature type="transmembrane region" description="Helical" evidence="6">
    <location>
        <begin position="32"/>
        <end position="50"/>
    </location>
</feature>
<protein>
    <recommendedName>
        <fullName evidence="7">Major facilitator superfamily (MFS) profile domain-containing protein</fullName>
    </recommendedName>
</protein>
<evidence type="ECO:0000256" key="2">
    <source>
        <dbReference type="ARBA" id="ARBA00022448"/>
    </source>
</evidence>
<keyword evidence="2" id="KW-0813">Transport</keyword>
<feature type="transmembrane region" description="Helical" evidence="6">
    <location>
        <begin position="331"/>
        <end position="352"/>
    </location>
</feature>
<dbReference type="InterPro" id="IPR036259">
    <property type="entry name" value="MFS_trans_sf"/>
</dbReference>
<evidence type="ECO:0000256" key="4">
    <source>
        <dbReference type="ARBA" id="ARBA00022989"/>
    </source>
</evidence>
<dbReference type="PANTHER" id="PTHR23501:SF191">
    <property type="entry name" value="VACUOLAR BASIC AMINO ACID TRANSPORTER 4"/>
    <property type="match status" value="1"/>
</dbReference>
<dbReference type="CDD" id="cd17502">
    <property type="entry name" value="MFS_Azr1_MDR_like"/>
    <property type="match status" value="1"/>
</dbReference>
<dbReference type="Gene3D" id="1.20.1720.10">
    <property type="entry name" value="Multidrug resistance protein D"/>
    <property type="match status" value="1"/>
</dbReference>
<evidence type="ECO:0000256" key="5">
    <source>
        <dbReference type="ARBA" id="ARBA00023136"/>
    </source>
</evidence>
<feature type="transmembrane region" description="Helical" evidence="6">
    <location>
        <begin position="426"/>
        <end position="453"/>
    </location>
</feature>
<dbReference type="Gene3D" id="1.20.1250.20">
    <property type="entry name" value="MFS general substrate transporter like domains"/>
    <property type="match status" value="1"/>
</dbReference>
<keyword evidence="9" id="KW-1185">Reference proteome</keyword>
<keyword evidence="3 6" id="KW-0812">Transmembrane</keyword>
<feature type="transmembrane region" description="Helical" evidence="6">
    <location>
        <begin position="127"/>
        <end position="148"/>
    </location>
</feature>
<feature type="transmembrane region" description="Helical" evidence="6">
    <location>
        <begin position="62"/>
        <end position="81"/>
    </location>
</feature>
<feature type="transmembrane region" description="Helical" evidence="6">
    <location>
        <begin position="102"/>
        <end position="121"/>
    </location>
</feature>
<keyword evidence="5 6" id="KW-0472">Membrane</keyword>
<accession>A0ABR2VZ25</accession>
<keyword evidence="4 6" id="KW-1133">Transmembrane helix</keyword>
<comment type="subcellular location">
    <subcellularLocation>
        <location evidence="1">Endomembrane system</location>
        <topology evidence="1">Multi-pass membrane protein</topology>
    </subcellularLocation>
</comment>
<evidence type="ECO:0000313" key="9">
    <source>
        <dbReference type="Proteomes" id="UP001479436"/>
    </source>
</evidence>
<gene>
    <name evidence="8" type="ORF">K7432_008149</name>
</gene>
<reference evidence="8 9" key="1">
    <citation type="submission" date="2023-04" db="EMBL/GenBank/DDBJ databases">
        <title>Genome of Basidiobolus ranarum AG-B5.</title>
        <authorList>
            <person name="Stajich J.E."/>
            <person name="Carter-House D."/>
            <person name="Gryganskyi A."/>
        </authorList>
    </citation>
    <scope>NUCLEOTIDE SEQUENCE [LARGE SCALE GENOMIC DNA]</scope>
    <source>
        <strain evidence="8 9">AG-B5</strain>
    </source>
</reference>
<dbReference type="PANTHER" id="PTHR23501">
    <property type="entry name" value="MAJOR FACILITATOR SUPERFAMILY"/>
    <property type="match status" value="1"/>
</dbReference>
<dbReference type="InterPro" id="IPR020846">
    <property type="entry name" value="MFS_dom"/>
</dbReference>
<feature type="transmembrane region" description="Helical" evidence="6">
    <location>
        <begin position="393"/>
        <end position="414"/>
    </location>
</feature>
<feature type="transmembrane region" description="Helical" evidence="6">
    <location>
        <begin position="160"/>
        <end position="181"/>
    </location>
</feature>
<feature type="domain" description="Major facilitator superfamily (MFS) profile" evidence="7">
    <location>
        <begin position="37"/>
        <end position="481"/>
    </location>
</feature>
<dbReference type="Pfam" id="PF07690">
    <property type="entry name" value="MFS_1"/>
    <property type="match status" value="1"/>
</dbReference>
<sequence length="538" mass="58669">MKTTIGPQSPDLEEKGKQGIPAKLYAADMPRVQLILLLLGLSTVTFLFALDQTVVATAQPKIAADFQAFGLISWIATAYLLPTTALQPFYGKISDIFGRQLVMLYCVTIFVIGSVVCAAAPSMIALIIGRVVAGVGGAGLLNLCFIILSDMTTERERTSYMNIINLVFVITDCLGPLIGGVFTDSVTWRWCFWINLIAYPFIAIIIVRYIKLPIPGGTLQEKLKRIDFLGMSTMTIFLVAFLLAMSWGGTEYAWNSPMIISLLVVTAVFIVAFVLIEHYVAREPVLPLRLLQWKFRNFPIILIARAATFFILFAVVFYIPLYFQIVHQSSAIISGIHLFPFLFGACISSLFANYLTKRFGIYRSLNIAGLGVLAIAMGLTSTLSRSSNLGQQIGYLLIGGLGFGLTTQTQLIAAQAGVRRQDIGTVTAVANMMCNLGGCISIAVIGSIIGNIFETKVTAQMAGLDVVINALSPEVLAKLTIDQRIIVVDAYVEAIQNGFRFLLGVALFGFVTCFGLEHRQLGDSKREDDEGDSTQVEV</sequence>